<feature type="domain" description="Alpha-2-macroglobulin" evidence="3">
    <location>
        <begin position="97"/>
        <end position="190"/>
    </location>
</feature>
<organism evidence="4 5">
    <name type="scientific">Elysia crispata</name>
    <name type="common">lettuce slug</name>
    <dbReference type="NCBI Taxonomy" id="231223"/>
    <lineage>
        <taxon>Eukaryota</taxon>
        <taxon>Metazoa</taxon>
        <taxon>Spiralia</taxon>
        <taxon>Lophotrochozoa</taxon>
        <taxon>Mollusca</taxon>
        <taxon>Gastropoda</taxon>
        <taxon>Heterobranchia</taxon>
        <taxon>Euthyneura</taxon>
        <taxon>Panpulmonata</taxon>
        <taxon>Sacoglossa</taxon>
        <taxon>Placobranchoidea</taxon>
        <taxon>Plakobranchidae</taxon>
        <taxon>Elysia</taxon>
    </lineage>
</organism>
<gene>
    <name evidence="4" type="ORF">RRG08_025320</name>
</gene>
<dbReference type="Gene3D" id="2.60.40.10">
    <property type="entry name" value="Immunoglobulins"/>
    <property type="match status" value="1"/>
</dbReference>
<evidence type="ECO:0000256" key="1">
    <source>
        <dbReference type="ARBA" id="ARBA00022729"/>
    </source>
</evidence>
<dbReference type="InterPro" id="IPR013783">
    <property type="entry name" value="Ig-like_fold"/>
</dbReference>
<keyword evidence="5" id="KW-1185">Reference proteome</keyword>
<reference evidence="4" key="1">
    <citation type="journal article" date="2023" name="G3 (Bethesda)">
        <title>A reference genome for the long-term kleptoplast-retaining sea slug Elysia crispata morphotype clarki.</title>
        <authorList>
            <person name="Eastman K.E."/>
            <person name="Pendleton A.L."/>
            <person name="Shaikh M.A."/>
            <person name="Suttiyut T."/>
            <person name="Ogas R."/>
            <person name="Tomko P."/>
            <person name="Gavelis G."/>
            <person name="Widhalm J.R."/>
            <person name="Wisecaver J.H."/>
        </authorList>
    </citation>
    <scope>NUCLEOTIDE SEQUENCE</scope>
    <source>
        <strain evidence="4">ECLA1</strain>
    </source>
</reference>
<comment type="caution">
    <text evidence="4">The sequence shown here is derived from an EMBL/GenBank/DDBJ whole genome shotgun (WGS) entry which is preliminary data.</text>
</comment>
<dbReference type="PANTHER" id="PTHR11412">
    <property type="entry name" value="MACROGLOBULIN / COMPLEMENT"/>
    <property type="match status" value="1"/>
</dbReference>
<protein>
    <recommendedName>
        <fullName evidence="3">Alpha-2-macroglobulin domain-containing protein</fullName>
    </recommendedName>
</protein>
<accession>A0AAE1AAH8</accession>
<sequence>MAAYTLGGGFGPWEFMFICGWPSSFHGSDASSVLQNAGVIFLSDAWVYADRWSNSNRYPVVDMGGDAGLGAIEESAKPTGKQEFTAAEVVRKFFPEVWLWEISYITDDSGGQVSIPATVPDTLTTWITTGFSLHPEFGLSITEKPTELVVSKPMFVTLDLPMTIIRGENYCFTATIFSYYDYTIPIMVTLDKSSKFSNIHVGIDQRKVKLTTENAYYSSYLGDVLKDETRSVKYCFVPTELGEIPVRVSALTNVQGLSDAVERVIVCKVKTQQYF</sequence>
<keyword evidence="2" id="KW-0882">Thioester bond</keyword>
<evidence type="ECO:0000256" key="2">
    <source>
        <dbReference type="ARBA" id="ARBA00022966"/>
    </source>
</evidence>
<name>A0AAE1AAH8_9GAST</name>
<dbReference type="InterPro" id="IPR050473">
    <property type="entry name" value="A2M/Complement_sys"/>
</dbReference>
<dbReference type="InterPro" id="IPR001599">
    <property type="entry name" value="Macroglobln_a2"/>
</dbReference>
<dbReference type="Proteomes" id="UP001283361">
    <property type="component" value="Unassembled WGS sequence"/>
</dbReference>
<dbReference type="EMBL" id="JAWDGP010002360">
    <property type="protein sequence ID" value="KAK3783696.1"/>
    <property type="molecule type" value="Genomic_DNA"/>
</dbReference>
<keyword evidence="1" id="KW-0732">Signal</keyword>
<evidence type="ECO:0000313" key="5">
    <source>
        <dbReference type="Proteomes" id="UP001283361"/>
    </source>
</evidence>
<dbReference type="AlphaFoldDB" id="A0AAE1AAH8"/>
<evidence type="ECO:0000313" key="4">
    <source>
        <dbReference type="EMBL" id="KAK3783696.1"/>
    </source>
</evidence>
<dbReference type="SMART" id="SM01360">
    <property type="entry name" value="A2M"/>
    <property type="match status" value="1"/>
</dbReference>
<proteinExistence type="predicted"/>
<dbReference type="Gene3D" id="2.20.130.20">
    <property type="match status" value="1"/>
</dbReference>
<dbReference type="Pfam" id="PF00207">
    <property type="entry name" value="A2M"/>
    <property type="match status" value="1"/>
</dbReference>
<evidence type="ECO:0000259" key="3">
    <source>
        <dbReference type="SMART" id="SM01360"/>
    </source>
</evidence>
<dbReference type="PANTHER" id="PTHR11412:SF136">
    <property type="entry name" value="CD109 ANTIGEN"/>
    <property type="match status" value="1"/>
</dbReference>
<dbReference type="GO" id="GO:0004866">
    <property type="term" value="F:endopeptidase inhibitor activity"/>
    <property type="evidence" value="ECO:0007669"/>
    <property type="project" value="InterPro"/>
</dbReference>